<evidence type="ECO:0000256" key="12">
    <source>
        <dbReference type="ARBA" id="ARBA00045165"/>
    </source>
</evidence>
<evidence type="ECO:0000256" key="2">
    <source>
        <dbReference type="ARBA" id="ARBA00005190"/>
    </source>
</evidence>
<evidence type="ECO:0000256" key="10">
    <source>
        <dbReference type="ARBA" id="ARBA00022840"/>
    </source>
</evidence>
<keyword evidence="8" id="KW-0418">Kinase</keyword>
<dbReference type="GO" id="GO:0006071">
    <property type="term" value="P:glycerol metabolic process"/>
    <property type="evidence" value="ECO:0007669"/>
    <property type="project" value="UniProtKB-KW"/>
</dbReference>
<evidence type="ECO:0000256" key="4">
    <source>
        <dbReference type="ARBA" id="ARBA00012099"/>
    </source>
</evidence>
<feature type="transmembrane region" description="Helical" evidence="14">
    <location>
        <begin position="434"/>
        <end position="455"/>
    </location>
</feature>
<evidence type="ECO:0000256" key="8">
    <source>
        <dbReference type="ARBA" id="ARBA00022777"/>
    </source>
</evidence>
<evidence type="ECO:0000256" key="5">
    <source>
        <dbReference type="ARBA" id="ARBA00022490"/>
    </source>
</evidence>
<dbReference type="CDD" id="cd07793">
    <property type="entry name" value="ASKHA_NBD_FGGY_GK5-like"/>
    <property type="match status" value="1"/>
</dbReference>
<dbReference type="Proteomes" id="UP000597762">
    <property type="component" value="Unassembled WGS sequence"/>
</dbReference>
<dbReference type="PANTHER" id="PTHR10196:SF68">
    <property type="entry name" value="GLYCEROL KINASE 5-RELATED"/>
    <property type="match status" value="1"/>
</dbReference>
<evidence type="ECO:0000256" key="14">
    <source>
        <dbReference type="SAM" id="Phobius"/>
    </source>
</evidence>
<evidence type="ECO:0000313" key="18">
    <source>
        <dbReference type="Proteomes" id="UP000597762"/>
    </source>
</evidence>
<evidence type="ECO:0000256" key="6">
    <source>
        <dbReference type="ARBA" id="ARBA00022679"/>
    </source>
</evidence>
<evidence type="ECO:0000259" key="15">
    <source>
        <dbReference type="Pfam" id="PF00370"/>
    </source>
</evidence>
<dbReference type="Pfam" id="PF00370">
    <property type="entry name" value="FGGY_N"/>
    <property type="match status" value="1"/>
</dbReference>
<dbReference type="FunFam" id="3.30.420.40:FF:000104">
    <property type="entry name" value="putative glycerol kinase 5"/>
    <property type="match status" value="1"/>
</dbReference>
<comment type="caution">
    <text evidence="17">The sequence shown here is derived from an EMBL/GenBank/DDBJ whole genome shotgun (WGS) entry which is preliminary data.</text>
</comment>
<dbReference type="GO" id="GO:0046167">
    <property type="term" value="P:glycerol-3-phosphate biosynthetic process"/>
    <property type="evidence" value="ECO:0007669"/>
    <property type="project" value="TreeGrafter"/>
</dbReference>
<reference evidence="17" key="1">
    <citation type="submission" date="2021-01" db="EMBL/GenBank/DDBJ databases">
        <authorList>
            <person name="Li R."/>
            <person name="Bekaert M."/>
        </authorList>
    </citation>
    <scope>NUCLEOTIDE SEQUENCE</scope>
    <source>
        <strain evidence="17">Farmed</strain>
    </source>
</reference>
<dbReference type="Gene3D" id="3.30.420.40">
    <property type="match status" value="2"/>
</dbReference>
<dbReference type="EC" id="2.7.1.30" evidence="4"/>
<feature type="transmembrane region" description="Helical" evidence="14">
    <location>
        <begin position="288"/>
        <end position="315"/>
    </location>
</feature>
<dbReference type="GO" id="GO:0005524">
    <property type="term" value="F:ATP binding"/>
    <property type="evidence" value="ECO:0007669"/>
    <property type="project" value="UniProtKB-KW"/>
</dbReference>
<comment type="function">
    <text evidence="12">Skin-specific kinase that plays a key role in glycerol metabolism, catalyzing its phosphorylation to produce sn-glycerol 3-phosphate. Involved in skin-specific regulation of sterol regulatory element-binding protein (SREBP) processing and lipid biosynthesis.</text>
</comment>
<keyword evidence="14" id="KW-1133">Transmembrane helix</keyword>
<accession>A0A812ESC8</accession>
<dbReference type="OrthoDB" id="6278781at2759"/>
<dbReference type="GO" id="GO:0004370">
    <property type="term" value="F:glycerol kinase activity"/>
    <property type="evidence" value="ECO:0007669"/>
    <property type="project" value="UniProtKB-EC"/>
</dbReference>
<dbReference type="InterPro" id="IPR037444">
    <property type="entry name" value="GK5"/>
</dbReference>
<evidence type="ECO:0000256" key="9">
    <source>
        <dbReference type="ARBA" id="ARBA00022798"/>
    </source>
</evidence>
<feature type="transmembrane region" description="Helical" evidence="14">
    <location>
        <begin position="144"/>
        <end position="166"/>
    </location>
</feature>
<feature type="domain" description="Carbohydrate kinase FGGY C-terminal" evidence="16">
    <location>
        <begin position="932"/>
        <end position="1117"/>
    </location>
</feature>
<comment type="similarity">
    <text evidence="3">Belongs to the FGGY kinase family.</text>
</comment>
<keyword evidence="18" id="KW-1185">Reference proteome</keyword>
<keyword evidence="7" id="KW-0547">Nucleotide-binding</keyword>
<feature type="transmembrane region" description="Helical" evidence="14">
    <location>
        <begin position="520"/>
        <end position="539"/>
    </location>
</feature>
<dbReference type="EMBL" id="CAHIKZ030005538">
    <property type="protein sequence ID" value="CAE1328769.1"/>
    <property type="molecule type" value="Genomic_DNA"/>
</dbReference>
<gene>
    <name evidence="17" type="ORF">SPHA_78399</name>
</gene>
<dbReference type="FunFam" id="3.30.420.40:FF:000102">
    <property type="entry name" value="Putative glycerol kinase 5"/>
    <property type="match status" value="1"/>
</dbReference>
<protein>
    <recommendedName>
        <fullName evidence="13">Glycerol kinase 5</fullName>
        <ecNumber evidence="4">2.7.1.30</ecNumber>
    </recommendedName>
    <alternativeName>
        <fullName evidence="11">ATP:glycerol 3-phosphotransferase 5</fullName>
    </alternativeName>
</protein>
<keyword evidence="14" id="KW-0472">Membrane</keyword>
<feature type="transmembrane region" description="Helical" evidence="14">
    <location>
        <begin position="253"/>
        <end position="276"/>
    </location>
</feature>
<keyword evidence="5" id="KW-0963">Cytoplasm</keyword>
<dbReference type="GO" id="GO:0006641">
    <property type="term" value="P:triglyceride metabolic process"/>
    <property type="evidence" value="ECO:0007669"/>
    <property type="project" value="TreeGrafter"/>
</dbReference>
<dbReference type="PANTHER" id="PTHR10196">
    <property type="entry name" value="SUGAR KINASE"/>
    <property type="match status" value="1"/>
</dbReference>
<keyword evidence="10" id="KW-0067">ATP-binding</keyword>
<name>A0A812ESC8_ACAPH</name>
<feature type="transmembrane region" description="Helical" evidence="14">
    <location>
        <begin position="546"/>
        <end position="564"/>
    </location>
</feature>
<evidence type="ECO:0000256" key="11">
    <source>
        <dbReference type="ARBA" id="ARBA00033026"/>
    </source>
</evidence>
<evidence type="ECO:0000256" key="13">
    <source>
        <dbReference type="ARBA" id="ARBA00047192"/>
    </source>
</evidence>
<keyword evidence="6 17" id="KW-0808">Transferase</keyword>
<feature type="transmembrane region" description="Helical" evidence="14">
    <location>
        <begin position="570"/>
        <end position="591"/>
    </location>
</feature>
<evidence type="ECO:0000256" key="7">
    <source>
        <dbReference type="ARBA" id="ARBA00022741"/>
    </source>
</evidence>
<dbReference type="AlphaFoldDB" id="A0A812ESC8"/>
<evidence type="ECO:0000313" key="17">
    <source>
        <dbReference type="EMBL" id="CAE1328769.1"/>
    </source>
</evidence>
<organism evidence="17 18">
    <name type="scientific">Acanthosepion pharaonis</name>
    <name type="common">Pharaoh cuttlefish</name>
    <name type="synonym">Sepia pharaonis</name>
    <dbReference type="NCBI Taxonomy" id="158019"/>
    <lineage>
        <taxon>Eukaryota</taxon>
        <taxon>Metazoa</taxon>
        <taxon>Spiralia</taxon>
        <taxon>Lophotrochozoa</taxon>
        <taxon>Mollusca</taxon>
        <taxon>Cephalopoda</taxon>
        <taxon>Coleoidea</taxon>
        <taxon>Decapodiformes</taxon>
        <taxon>Sepiida</taxon>
        <taxon>Sepiina</taxon>
        <taxon>Sepiidae</taxon>
        <taxon>Acanthosepion</taxon>
    </lineage>
</organism>
<proteinExistence type="inferred from homology"/>
<feature type="transmembrane region" description="Helical" evidence="14">
    <location>
        <begin position="603"/>
        <end position="625"/>
    </location>
</feature>
<keyword evidence="9" id="KW-0319">Glycerol metabolism</keyword>
<evidence type="ECO:0000256" key="1">
    <source>
        <dbReference type="ARBA" id="ARBA00004496"/>
    </source>
</evidence>
<comment type="subcellular location">
    <subcellularLocation>
        <location evidence="1">Cytoplasm</location>
    </subcellularLocation>
</comment>
<keyword evidence="14" id="KW-0812">Transmembrane</keyword>
<dbReference type="InterPro" id="IPR043129">
    <property type="entry name" value="ATPase_NBD"/>
</dbReference>
<feature type="transmembrane region" description="Helical" evidence="14">
    <location>
        <begin position="407"/>
        <end position="427"/>
    </location>
</feature>
<feature type="domain" description="Carbohydrate kinase FGGY N-terminal" evidence="15">
    <location>
        <begin position="686"/>
        <end position="922"/>
    </location>
</feature>
<evidence type="ECO:0000256" key="3">
    <source>
        <dbReference type="ARBA" id="ARBA00009156"/>
    </source>
</evidence>
<evidence type="ECO:0000259" key="16">
    <source>
        <dbReference type="Pfam" id="PF02782"/>
    </source>
</evidence>
<dbReference type="GO" id="GO:0005739">
    <property type="term" value="C:mitochondrion"/>
    <property type="evidence" value="ECO:0007669"/>
    <property type="project" value="TreeGrafter"/>
</dbReference>
<feature type="transmembrane region" description="Helical" evidence="14">
    <location>
        <begin position="116"/>
        <end position="137"/>
    </location>
</feature>
<dbReference type="InterPro" id="IPR018485">
    <property type="entry name" value="FGGY_C"/>
</dbReference>
<dbReference type="Pfam" id="PF02782">
    <property type="entry name" value="FGGY_C"/>
    <property type="match status" value="1"/>
</dbReference>
<feature type="transmembrane region" description="Helical" evidence="14">
    <location>
        <begin position="377"/>
        <end position="395"/>
    </location>
</feature>
<dbReference type="SUPFAM" id="SSF53067">
    <property type="entry name" value="Actin-like ATPase domain"/>
    <property type="match status" value="2"/>
</dbReference>
<comment type="pathway">
    <text evidence="2">Polyol metabolism; glycerol degradation via glycerol kinase pathway; sn-glycerol 3-phosphate from glycerol: step 1/1.</text>
</comment>
<feature type="transmembrane region" description="Helical" evidence="14">
    <location>
        <begin position="178"/>
        <end position="201"/>
    </location>
</feature>
<sequence length="1167" mass="127258">MKESKTLEDEDENCTPSPCSAFCLGNCCQSKLSPLAPEAPTKISSSPDMDSTEEGGVDVSDCHIEFNQVNKRSYVLALDIGTTVIRAYVYDKNVTVLGSSHAKTFLPFLSLSVSCYLSLLSLSLVICPFSLCLLLFVPSLSVSCYLSLLSLSLVICPFSLCLLLFVPSLSVSCYLSLLSLSLVICPFSLCLVICPVSLSCSLSHSPLSLSCSLSHFSLSLSLSLVLCPIPLSLSCSLSHSSLSLSCSLSHSSLSLSCSLSHSSLSLSLLFFVPFLSLSCSLSHSSLSLLFFVPFLSLSLVLCPIPLSLVLCPIPLSLSCSLSHSSLSCSLSHSSLSCSLSHSSLSLVLCPIPLSLSCSLSHSLSLSCSLSHSSLSSFFVPFLSLSLVLCPIPLSLSCSLSHSSLSLLFFVPFSLSLLFFVPFLSLSLSCSLSHFSLSLLFFVIPLSLSFFVLLSLSRSLSLSLSLSFFVPSLSLSRSLSLFSLSLVLCPFSLSLVLCPFSLSLVLCPFSLSLVLCPFSPSLVLCPFSLSFSLAFSLSIFSLSRSLSLFSLCLSFFVPFLSRSFFVSSLLFFVPFLTLSCSLSLSSLSLVLFSLSLYFYLSLSLFLFVSLSLSLSFLFIVPLSLLLSDPLSCSLSSFSCSLVSFPYSLSFLPLPCSLYSFNTVGFIVPGTCGKASQHLIVCYFLPVHLRQVKLLHPKPLLSEIEPHTLYHQVIDCIHECIKAAGLVADEITCLGIATQRNTFITWDRETGVPFHNFITWQDLRGKEYVKDWNHSYTMKALNTGAKLLHTFTRSPRHLAASVLRFLSPQVTMRLKWLLNHNEELKERLHYGQVLFGCMDTWIMWKLTGGKVHATDYSCASSTGLFDPFQMEWSAVVCKLLDIPMSIFPEIKDTSGFFGTCDPKIVGAAIPITAVVADQQSAMFGDCCFSVGDVKCTMGSGTFIDLNTGDIPHASIAGLYPLVGWKIGSELVYIAEGVASDTGRVLEWAQNLNIFDDVSELASIAESVPDNGGVYFVAAFSGLQAPINDDTAVTTMIGMTPSTDRAHVVRAILESLAFRFKLLYETMLTETKQPIKTVRVNGGVSNNKFVLQLMADLTNQVIEKSRFTDMTNLGAAFLAGLGQGIWKSKEDLLNLQGCDQVFAPQEKWCKYKTVFRTWERAVNRSKKWYL</sequence>
<dbReference type="InterPro" id="IPR018484">
    <property type="entry name" value="FGGY_N"/>
</dbReference>
<feature type="transmembrane region" description="Helical" evidence="14">
    <location>
        <begin position="213"/>
        <end position="233"/>
    </location>
</feature>